<accession>A0A517Z596</accession>
<dbReference type="AlphaFoldDB" id="A0A517Z596"/>
<protein>
    <submittedName>
        <fullName evidence="2">Uncharacterized protein</fullName>
    </submittedName>
</protein>
<gene>
    <name evidence="2" type="ORF">Mal4_19420</name>
</gene>
<sequence>MAYASDHVMHISFRREEFRMAFEKPFRVVFLASLLVVEPICIVSCGIVSPIVILAWLPLLTGMLAAIAVMVLSALFRFEVGPNGIECYDFWCQPQSTGWSEIRSVSTVSLLGLTYLCLHRDDNLRSIWVPAFVDREAQFDELLQMHAGYDHSVSRELRKLRGSDSAA</sequence>
<keyword evidence="1" id="KW-0812">Transmembrane</keyword>
<dbReference type="EMBL" id="CP036275">
    <property type="protein sequence ID" value="QDU37627.1"/>
    <property type="molecule type" value="Genomic_DNA"/>
</dbReference>
<name>A0A517Z596_9PLAN</name>
<dbReference type="OrthoDB" id="286166at2"/>
<evidence type="ECO:0000313" key="2">
    <source>
        <dbReference type="EMBL" id="QDU37627.1"/>
    </source>
</evidence>
<dbReference type="RefSeq" id="WP_145368590.1">
    <property type="nucleotide sequence ID" value="NZ_CP036275.1"/>
</dbReference>
<keyword evidence="3" id="KW-1185">Reference proteome</keyword>
<dbReference type="Proteomes" id="UP000320496">
    <property type="component" value="Chromosome"/>
</dbReference>
<evidence type="ECO:0000256" key="1">
    <source>
        <dbReference type="SAM" id="Phobius"/>
    </source>
</evidence>
<organism evidence="2 3">
    <name type="scientific">Maioricimonas rarisocia</name>
    <dbReference type="NCBI Taxonomy" id="2528026"/>
    <lineage>
        <taxon>Bacteria</taxon>
        <taxon>Pseudomonadati</taxon>
        <taxon>Planctomycetota</taxon>
        <taxon>Planctomycetia</taxon>
        <taxon>Planctomycetales</taxon>
        <taxon>Planctomycetaceae</taxon>
        <taxon>Maioricimonas</taxon>
    </lineage>
</organism>
<proteinExistence type="predicted"/>
<feature type="transmembrane region" description="Helical" evidence="1">
    <location>
        <begin position="55"/>
        <end position="76"/>
    </location>
</feature>
<keyword evidence="1" id="KW-0472">Membrane</keyword>
<reference evidence="2 3" key="1">
    <citation type="submission" date="2019-02" db="EMBL/GenBank/DDBJ databases">
        <title>Deep-cultivation of Planctomycetes and their phenomic and genomic characterization uncovers novel biology.</title>
        <authorList>
            <person name="Wiegand S."/>
            <person name="Jogler M."/>
            <person name="Boedeker C."/>
            <person name="Pinto D."/>
            <person name="Vollmers J."/>
            <person name="Rivas-Marin E."/>
            <person name="Kohn T."/>
            <person name="Peeters S.H."/>
            <person name="Heuer A."/>
            <person name="Rast P."/>
            <person name="Oberbeckmann S."/>
            <person name="Bunk B."/>
            <person name="Jeske O."/>
            <person name="Meyerdierks A."/>
            <person name="Storesund J.E."/>
            <person name="Kallscheuer N."/>
            <person name="Luecker S."/>
            <person name="Lage O.M."/>
            <person name="Pohl T."/>
            <person name="Merkel B.J."/>
            <person name="Hornburger P."/>
            <person name="Mueller R.-W."/>
            <person name="Bruemmer F."/>
            <person name="Labrenz M."/>
            <person name="Spormann A.M."/>
            <person name="Op den Camp H."/>
            <person name="Overmann J."/>
            <person name="Amann R."/>
            <person name="Jetten M.S.M."/>
            <person name="Mascher T."/>
            <person name="Medema M.H."/>
            <person name="Devos D.P."/>
            <person name="Kaster A.-K."/>
            <person name="Ovreas L."/>
            <person name="Rohde M."/>
            <person name="Galperin M.Y."/>
            <person name="Jogler C."/>
        </authorList>
    </citation>
    <scope>NUCLEOTIDE SEQUENCE [LARGE SCALE GENOMIC DNA]</scope>
    <source>
        <strain evidence="2 3">Mal4</strain>
    </source>
</reference>
<feature type="transmembrane region" description="Helical" evidence="1">
    <location>
        <begin position="28"/>
        <end position="49"/>
    </location>
</feature>
<evidence type="ECO:0000313" key="3">
    <source>
        <dbReference type="Proteomes" id="UP000320496"/>
    </source>
</evidence>
<dbReference type="KEGG" id="mri:Mal4_19420"/>
<keyword evidence="1" id="KW-1133">Transmembrane helix</keyword>